<sequence>MQDIKFKVFYEPSGKIHDVLAIDFIKKNVTIEYKKGKTQVVCMEFCKIMQYTGMSDHNGNEIYSGHIVKFEPSLPYSIDECMIKNGEIGVIKFSEGEFIVSIVKSDVLFFNLDTIGDWVVIGNIYATPDLLE</sequence>
<dbReference type="SUPFAM" id="SSF159006">
    <property type="entry name" value="YopX-like"/>
    <property type="match status" value="1"/>
</dbReference>
<dbReference type="AlphaFoldDB" id="A0ABD4JJV4"/>
<dbReference type="InterPro" id="IPR019096">
    <property type="entry name" value="YopX_protein"/>
</dbReference>
<dbReference type="InterPro" id="IPR023385">
    <property type="entry name" value="YopX-like_C"/>
</dbReference>
<dbReference type="Pfam" id="PF09643">
    <property type="entry name" value="YopX"/>
    <property type="match status" value="1"/>
</dbReference>
<organism evidence="2 3">
    <name type="scientific">Campylobacter californiensis</name>
    <dbReference type="NCBI Taxonomy" id="1032243"/>
    <lineage>
        <taxon>Bacteria</taxon>
        <taxon>Pseudomonadati</taxon>
        <taxon>Campylobacterota</taxon>
        <taxon>Epsilonproteobacteria</taxon>
        <taxon>Campylobacterales</taxon>
        <taxon>Campylobacteraceae</taxon>
        <taxon>Campylobacter</taxon>
    </lineage>
</organism>
<accession>A0ABD4JJV4</accession>
<comment type="caution">
    <text evidence="2">The sequence shown here is derived from an EMBL/GenBank/DDBJ whole genome shotgun (WGS) entry which is preliminary data.</text>
</comment>
<dbReference type="EMBL" id="JADBHS010000009">
    <property type="protein sequence ID" value="MBE2986632.1"/>
    <property type="molecule type" value="Genomic_DNA"/>
</dbReference>
<reference evidence="2 3" key="1">
    <citation type="submission" date="2020-10" db="EMBL/GenBank/DDBJ databases">
        <title>Campylobacter californiensis sp. nov. isolated from cattle and feral swine in California.</title>
        <authorList>
            <person name="Miller W.G."/>
        </authorList>
    </citation>
    <scope>NUCLEOTIDE SEQUENCE [LARGE SCALE GENOMIC DNA]</scope>
    <source>
        <strain evidence="2 3">RM12919</strain>
    </source>
</reference>
<evidence type="ECO:0000313" key="3">
    <source>
        <dbReference type="Proteomes" id="UP001318760"/>
    </source>
</evidence>
<dbReference type="Gene3D" id="2.30.30.290">
    <property type="entry name" value="YopX-like domains"/>
    <property type="match status" value="1"/>
</dbReference>
<dbReference type="RefSeq" id="WP_336610759.1">
    <property type="nucleotide sequence ID" value="NZ_JADBHS010000009.1"/>
</dbReference>
<gene>
    <name evidence="2" type="ORF">CCAL12919_05730</name>
</gene>
<dbReference type="Proteomes" id="UP001318760">
    <property type="component" value="Unassembled WGS sequence"/>
</dbReference>
<evidence type="ECO:0000313" key="2">
    <source>
        <dbReference type="EMBL" id="MBE2986632.1"/>
    </source>
</evidence>
<feature type="domain" description="YopX protein" evidence="1">
    <location>
        <begin position="9"/>
        <end position="132"/>
    </location>
</feature>
<proteinExistence type="predicted"/>
<protein>
    <recommendedName>
        <fullName evidence="1">YopX protein domain-containing protein</fullName>
    </recommendedName>
</protein>
<name>A0ABD4JJV4_9BACT</name>
<evidence type="ECO:0000259" key="1">
    <source>
        <dbReference type="Pfam" id="PF09643"/>
    </source>
</evidence>